<feature type="compositionally biased region" description="Polar residues" evidence="1">
    <location>
        <begin position="47"/>
        <end position="61"/>
    </location>
</feature>
<reference evidence="2" key="1">
    <citation type="submission" date="2025-08" db="UniProtKB">
        <authorList>
            <consortium name="Ensembl"/>
        </authorList>
    </citation>
    <scope>IDENTIFICATION</scope>
</reference>
<dbReference type="SUPFAM" id="SSF81901">
    <property type="entry name" value="HCP-like"/>
    <property type="match status" value="1"/>
</dbReference>
<dbReference type="SMART" id="SM00671">
    <property type="entry name" value="SEL1"/>
    <property type="match status" value="5"/>
</dbReference>
<dbReference type="InterPro" id="IPR011990">
    <property type="entry name" value="TPR-like_helical_dom_sf"/>
</dbReference>
<organism evidence="2 3">
    <name type="scientific">Pelusios castaneus</name>
    <name type="common">West African mud turtle</name>
    <dbReference type="NCBI Taxonomy" id="367368"/>
    <lineage>
        <taxon>Eukaryota</taxon>
        <taxon>Metazoa</taxon>
        <taxon>Chordata</taxon>
        <taxon>Craniata</taxon>
        <taxon>Vertebrata</taxon>
        <taxon>Euteleostomi</taxon>
        <taxon>Archelosauria</taxon>
        <taxon>Testudinata</taxon>
        <taxon>Testudines</taxon>
        <taxon>Pleurodira</taxon>
        <taxon>Pelomedusidae</taxon>
        <taxon>Pelusios</taxon>
    </lineage>
</organism>
<dbReference type="Gene3D" id="1.25.40.10">
    <property type="entry name" value="Tetratricopeptide repeat domain"/>
    <property type="match status" value="1"/>
</dbReference>
<dbReference type="Pfam" id="PF08238">
    <property type="entry name" value="Sel1"/>
    <property type="match status" value="5"/>
</dbReference>
<dbReference type="Proteomes" id="UP000694393">
    <property type="component" value="Unplaced"/>
</dbReference>
<protein>
    <submittedName>
        <fullName evidence="2">DAP3 binding cell death enhancer 1</fullName>
    </submittedName>
</protein>
<keyword evidence="3" id="KW-1185">Reference proteome</keyword>
<evidence type="ECO:0000256" key="1">
    <source>
        <dbReference type="SAM" id="MobiDB-lite"/>
    </source>
</evidence>
<dbReference type="PANTHER" id="PTHR45011:SF1">
    <property type="entry name" value="DAP3-BINDING CELL DEATH ENHANCER 1"/>
    <property type="match status" value="1"/>
</dbReference>
<dbReference type="PANTHER" id="PTHR45011">
    <property type="entry name" value="DAP3-BINDING CELL DEATH ENHANCER 1"/>
    <property type="match status" value="1"/>
</dbReference>
<dbReference type="Ensembl" id="ENSPCET00000020705.1">
    <property type="protein sequence ID" value="ENSPCEP00000020034.1"/>
    <property type="gene ID" value="ENSPCEG00000015495.1"/>
</dbReference>
<dbReference type="InterPro" id="IPR052748">
    <property type="entry name" value="ISR_Activator"/>
</dbReference>
<evidence type="ECO:0000313" key="2">
    <source>
        <dbReference type="Ensembl" id="ENSPCEP00000020034.1"/>
    </source>
</evidence>
<proteinExistence type="predicted"/>
<feature type="region of interest" description="Disordered" evidence="1">
    <location>
        <begin position="47"/>
        <end position="67"/>
    </location>
</feature>
<accession>A0A8C8SFY0</accession>
<dbReference type="GO" id="GO:0008625">
    <property type="term" value="P:extrinsic apoptotic signaling pathway via death domain receptors"/>
    <property type="evidence" value="ECO:0007669"/>
    <property type="project" value="TreeGrafter"/>
</dbReference>
<dbReference type="InterPro" id="IPR006597">
    <property type="entry name" value="Sel1-like"/>
</dbReference>
<dbReference type="AlphaFoldDB" id="A0A8C8SFY0"/>
<name>A0A8C8SFY0_9SAUR</name>
<dbReference type="GO" id="GO:0005739">
    <property type="term" value="C:mitochondrion"/>
    <property type="evidence" value="ECO:0007669"/>
    <property type="project" value="TreeGrafter"/>
</dbReference>
<sequence>MWRLPGLLSRALHRLHVLNTSSSVHGIPTLPGNEELRNATSVFTAGQTPSEQSYFPSPDWQSRQDRDGWEQGNAWRPFLNPQPHYSVLDAFTWGALAVFALQLARQIPWLSPVPRAGRKDRLPSVDRLPHSLPLHQHSVPAAGSSSCPSNQKRPCFLQRRIPDSVPENPSLGIPSERGELEFCPDTGEHPFPGSWSTCLEPAHCSTQGKPVQQNGLEEAATQLQNVFRFSVSIALNILGIESVRDGHYRAAYSCFKLAADRGYSKAQFNVGMCYEHGRGIEKDLAKAALYYHHAADNGHPMAQYRYAKYLLRWGLKTDGADAQKAVSLLEQAAAAGLVQAQAYLGVLYMKGLQPAKQRALKYLWLAAKNGDSQSRYHVGICYEKGLGVQQNLAEAMQHYQHSAAAGNRHAQERVRVVEQEMAATGSSRPTLSRVRAFSTPCLWVLGQQAWHPPASAMGCCALVLPHSWSTGSLGVADVSCLKWSPAPEHTASPSVSPCPEAQPAHFSGDSSWLVHTDGNNPFLWK</sequence>
<feature type="region of interest" description="Disordered" evidence="1">
    <location>
        <begin position="114"/>
        <end position="150"/>
    </location>
</feature>
<feature type="region of interest" description="Disordered" evidence="1">
    <location>
        <begin position="491"/>
        <end position="512"/>
    </location>
</feature>
<reference evidence="2" key="2">
    <citation type="submission" date="2025-09" db="UniProtKB">
        <authorList>
            <consortium name="Ensembl"/>
        </authorList>
    </citation>
    <scope>IDENTIFICATION</scope>
</reference>
<evidence type="ECO:0000313" key="3">
    <source>
        <dbReference type="Proteomes" id="UP000694393"/>
    </source>
</evidence>
<feature type="compositionally biased region" description="Basic and acidic residues" evidence="1">
    <location>
        <begin position="117"/>
        <end position="129"/>
    </location>
</feature>